<dbReference type="Pfam" id="PF00891">
    <property type="entry name" value="Methyltransf_2"/>
    <property type="match status" value="1"/>
</dbReference>
<evidence type="ECO:0000256" key="2">
    <source>
        <dbReference type="ARBA" id="ARBA00022679"/>
    </source>
</evidence>
<name>A0A0R0G7R5_SOYBN</name>
<dbReference type="GO" id="GO:0008171">
    <property type="term" value="F:O-methyltransferase activity"/>
    <property type="evidence" value="ECO:0007669"/>
    <property type="project" value="InterPro"/>
</dbReference>
<dbReference type="SUPFAM" id="SSF53335">
    <property type="entry name" value="S-adenosyl-L-methionine-dependent methyltransferases"/>
    <property type="match status" value="1"/>
</dbReference>
<sequence>MTQFNKLFNKGLSDISSITMKKILETYNGFEGVGSVVDVGGGTGAIINMVASKYPTTKCVNFDLPHVIKEAPAYTELIWVFGAGVEHISGDMFVSVPKGDVIFMKWVCHDWNDEQCLKLLKNCYDSLPDDTGKVILAEGISPETPDSNLAARCEFQMDVIMLCHSPNGKERTEKEYKALAKGAGFHGFRIASCVLNTHVMEFLKKA</sequence>
<dbReference type="Gramene" id="KRH14071">
    <property type="protein sequence ID" value="KRH14071"/>
    <property type="gene ID" value="GLYMA_14G005000"/>
</dbReference>
<dbReference type="Proteomes" id="UP000008827">
    <property type="component" value="Chromosome 14"/>
</dbReference>
<evidence type="ECO:0000313" key="7">
    <source>
        <dbReference type="Proteomes" id="UP000008827"/>
    </source>
</evidence>
<dbReference type="OMA" id="WALEFTN"/>
<evidence type="ECO:0000313" key="5">
    <source>
        <dbReference type="EMBL" id="KRH14071.1"/>
    </source>
</evidence>
<evidence type="ECO:0000256" key="1">
    <source>
        <dbReference type="ARBA" id="ARBA00022603"/>
    </source>
</evidence>
<evidence type="ECO:0000259" key="4">
    <source>
        <dbReference type="Pfam" id="PF00891"/>
    </source>
</evidence>
<evidence type="ECO:0000313" key="6">
    <source>
        <dbReference type="EnsemblPlants" id="KRH14071"/>
    </source>
</evidence>
<keyword evidence="7" id="KW-1185">Reference proteome</keyword>
<dbReference type="SMR" id="A0A0R0G7R5"/>
<dbReference type="EMBL" id="CM000847">
    <property type="protein sequence ID" value="KRH14071.1"/>
    <property type="molecule type" value="Genomic_DNA"/>
</dbReference>
<organism evidence="5">
    <name type="scientific">Glycine max</name>
    <name type="common">Soybean</name>
    <name type="synonym">Glycine hispida</name>
    <dbReference type="NCBI Taxonomy" id="3847"/>
    <lineage>
        <taxon>Eukaryota</taxon>
        <taxon>Viridiplantae</taxon>
        <taxon>Streptophyta</taxon>
        <taxon>Embryophyta</taxon>
        <taxon>Tracheophyta</taxon>
        <taxon>Spermatophyta</taxon>
        <taxon>Magnoliopsida</taxon>
        <taxon>eudicotyledons</taxon>
        <taxon>Gunneridae</taxon>
        <taxon>Pentapetalae</taxon>
        <taxon>rosids</taxon>
        <taxon>fabids</taxon>
        <taxon>Fabales</taxon>
        <taxon>Fabaceae</taxon>
        <taxon>Papilionoideae</taxon>
        <taxon>50 kb inversion clade</taxon>
        <taxon>NPAAA clade</taxon>
        <taxon>indigoferoid/millettioid clade</taxon>
        <taxon>Phaseoleae</taxon>
        <taxon>Glycine</taxon>
        <taxon>Glycine subgen. Soja</taxon>
    </lineage>
</organism>
<keyword evidence="3" id="KW-0949">S-adenosyl-L-methionine</keyword>
<dbReference type="PANTHER" id="PTHR11746">
    <property type="entry name" value="O-METHYLTRANSFERASE"/>
    <property type="match status" value="1"/>
</dbReference>
<dbReference type="InParanoid" id="A0A0R0G7R5"/>
<protein>
    <recommendedName>
        <fullName evidence="4">O-methyltransferase C-terminal domain-containing protein</fullName>
    </recommendedName>
</protein>
<dbReference type="AlphaFoldDB" id="A0A0R0G7R5"/>
<feature type="domain" description="O-methyltransferase C-terminal" evidence="4">
    <location>
        <begin position="3"/>
        <end position="185"/>
    </location>
</feature>
<reference evidence="5" key="3">
    <citation type="submission" date="2018-07" db="EMBL/GenBank/DDBJ databases">
        <title>WGS assembly of Glycine max.</title>
        <authorList>
            <person name="Schmutz J."/>
            <person name="Cannon S."/>
            <person name="Schlueter J."/>
            <person name="Ma J."/>
            <person name="Mitros T."/>
            <person name="Nelson W."/>
            <person name="Hyten D."/>
            <person name="Song Q."/>
            <person name="Thelen J."/>
            <person name="Cheng J."/>
            <person name="Xu D."/>
            <person name="Hellsten U."/>
            <person name="May G."/>
            <person name="Yu Y."/>
            <person name="Sakurai T."/>
            <person name="Umezawa T."/>
            <person name="Bhattacharyya M."/>
            <person name="Sandhu D."/>
            <person name="Valliyodan B."/>
            <person name="Lindquist E."/>
            <person name="Peto M."/>
            <person name="Grant D."/>
            <person name="Shu S."/>
            <person name="Goodstein D."/>
            <person name="Barry K."/>
            <person name="Futrell-Griggs M."/>
            <person name="Abernathy B."/>
            <person name="Du J."/>
            <person name="Tian Z."/>
            <person name="Zhu L."/>
            <person name="Gill N."/>
            <person name="Joshi T."/>
            <person name="Libault M."/>
            <person name="Sethuraman A."/>
            <person name="Zhang X."/>
            <person name="Shinozaki K."/>
            <person name="Nguyen H."/>
            <person name="Wing R."/>
            <person name="Cregan P."/>
            <person name="Specht J."/>
            <person name="Grimwood J."/>
            <person name="Rokhsar D."/>
            <person name="Stacey G."/>
            <person name="Shoemaker R."/>
            <person name="Jackson S."/>
        </authorList>
    </citation>
    <scope>NUCLEOTIDE SEQUENCE</scope>
    <source>
        <tissue evidence="5">Callus</tissue>
    </source>
</reference>
<evidence type="ECO:0000256" key="3">
    <source>
        <dbReference type="ARBA" id="ARBA00022691"/>
    </source>
</evidence>
<accession>A0A0R0G7R5</accession>
<dbReference type="InterPro" id="IPR029063">
    <property type="entry name" value="SAM-dependent_MTases_sf"/>
</dbReference>
<dbReference type="PROSITE" id="PS51683">
    <property type="entry name" value="SAM_OMT_II"/>
    <property type="match status" value="1"/>
</dbReference>
<reference evidence="5 6" key="1">
    <citation type="journal article" date="2010" name="Nature">
        <title>Genome sequence of the palaeopolyploid soybean.</title>
        <authorList>
            <person name="Schmutz J."/>
            <person name="Cannon S.B."/>
            <person name="Schlueter J."/>
            <person name="Ma J."/>
            <person name="Mitros T."/>
            <person name="Nelson W."/>
            <person name="Hyten D.L."/>
            <person name="Song Q."/>
            <person name="Thelen J.J."/>
            <person name="Cheng J."/>
            <person name="Xu D."/>
            <person name="Hellsten U."/>
            <person name="May G.D."/>
            <person name="Yu Y."/>
            <person name="Sakurai T."/>
            <person name="Umezawa T."/>
            <person name="Bhattacharyya M.K."/>
            <person name="Sandhu D."/>
            <person name="Valliyodan B."/>
            <person name="Lindquist E."/>
            <person name="Peto M."/>
            <person name="Grant D."/>
            <person name="Shu S."/>
            <person name="Goodstein D."/>
            <person name="Barry K."/>
            <person name="Futrell-Griggs M."/>
            <person name="Abernathy B."/>
            <person name="Du J."/>
            <person name="Tian Z."/>
            <person name="Zhu L."/>
            <person name="Gill N."/>
            <person name="Joshi T."/>
            <person name="Libault M."/>
            <person name="Sethuraman A."/>
            <person name="Zhang X.-C."/>
            <person name="Shinozaki K."/>
            <person name="Nguyen H.T."/>
            <person name="Wing R.A."/>
            <person name="Cregan P."/>
            <person name="Specht J."/>
            <person name="Grimwood J."/>
            <person name="Rokhsar D."/>
            <person name="Stacey G."/>
            <person name="Shoemaker R.C."/>
            <person name="Jackson S.A."/>
        </authorList>
    </citation>
    <scope>NUCLEOTIDE SEQUENCE [LARGE SCALE GENOMIC DNA]</scope>
    <source>
        <strain evidence="6">cv. Williams 82</strain>
        <tissue evidence="5">Callus</tissue>
    </source>
</reference>
<dbReference type="Gene3D" id="3.40.50.150">
    <property type="entry name" value="Vaccinia Virus protein VP39"/>
    <property type="match status" value="1"/>
</dbReference>
<dbReference type="InterPro" id="IPR016461">
    <property type="entry name" value="COMT-like"/>
</dbReference>
<gene>
    <name evidence="5" type="ORF">GLYMA_14G005000</name>
</gene>
<dbReference type="PaxDb" id="3847-GLYMA14G00801.1"/>
<keyword evidence="2" id="KW-0808">Transferase</keyword>
<dbReference type="EnsemblPlants" id="KRH14071">
    <property type="protein sequence ID" value="KRH14071"/>
    <property type="gene ID" value="GLYMA_14G005000"/>
</dbReference>
<keyword evidence="1" id="KW-0489">Methyltransferase</keyword>
<dbReference type="GO" id="GO:0032259">
    <property type="term" value="P:methylation"/>
    <property type="evidence" value="ECO:0007669"/>
    <property type="project" value="UniProtKB-KW"/>
</dbReference>
<reference evidence="6" key="2">
    <citation type="submission" date="2018-02" db="UniProtKB">
        <authorList>
            <consortium name="EnsemblPlants"/>
        </authorList>
    </citation>
    <scope>IDENTIFICATION</scope>
    <source>
        <strain evidence="6">Williams 82</strain>
    </source>
</reference>
<dbReference type="STRING" id="3847.A0A0R0G7R5"/>
<dbReference type="InterPro" id="IPR001077">
    <property type="entry name" value="COMT_C"/>
</dbReference>
<proteinExistence type="predicted"/>